<reference evidence="2 3" key="1">
    <citation type="submission" date="2014-04" db="EMBL/GenBank/DDBJ databases">
        <authorList>
            <consortium name="DOE Joint Genome Institute"/>
            <person name="Kuo A."/>
            <person name="Kohler A."/>
            <person name="Costa M.D."/>
            <person name="Nagy L.G."/>
            <person name="Floudas D."/>
            <person name="Copeland A."/>
            <person name="Barry K.W."/>
            <person name="Cichocki N."/>
            <person name="Veneault-Fourrey C."/>
            <person name="LaButti K."/>
            <person name="Lindquist E.A."/>
            <person name="Lipzen A."/>
            <person name="Lundell T."/>
            <person name="Morin E."/>
            <person name="Murat C."/>
            <person name="Sun H."/>
            <person name="Tunlid A."/>
            <person name="Henrissat B."/>
            <person name="Grigoriev I.V."/>
            <person name="Hibbett D.S."/>
            <person name="Martin F."/>
            <person name="Nordberg H.P."/>
            <person name="Cantor M.N."/>
            <person name="Hua S.X."/>
        </authorList>
    </citation>
    <scope>NUCLEOTIDE SEQUENCE [LARGE SCALE GENOMIC DNA]</scope>
    <source>
        <strain evidence="2 3">441</strain>
    </source>
</reference>
<sequence>MLTPTTPPTSFSHQRGTCQQHSSVACKPQWPLHERDVPETDLGIPEDIINLTMRKETLPLSEDLPLAPPINLEEVDARIAAL</sequence>
<dbReference type="AlphaFoldDB" id="A0A0C9ZKL8"/>
<organism evidence="2 3">
    <name type="scientific">Pisolithus microcarpus 441</name>
    <dbReference type="NCBI Taxonomy" id="765257"/>
    <lineage>
        <taxon>Eukaryota</taxon>
        <taxon>Fungi</taxon>
        <taxon>Dikarya</taxon>
        <taxon>Basidiomycota</taxon>
        <taxon>Agaricomycotina</taxon>
        <taxon>Agaricomycetes</taxon>
        <taxon>Agaricomycetidae</taxon>
        <taxon>Boletales</taxon>
        <taxon>Sclerodermatineae</taxon>
        <taxon>Pisolithaceae</taxon>
        <taxon>Pisolithus</taxon>
    </lineage>
</organism>
<accession>A0A0C9ZKL8</accession>
<protein>
    <submittedName>
        <fullName evidence="2">Uncharacterized protein</fullName>
    </submittedName>
</protein>
<reference evidence="3" key="2">
    <citation type="submission" date="2015-01" db="EMBL/GenBank/DDBJ databases">
        <title>Evolutionary Origins and Diversification of the Mycorrhizal Mutualists.</title>
        <authorList>
            <consortium name="DOE Joint Genome Institute"/>
            <consortium name="Mycorrhizal Genomics Consortium"/>
            <person name="Kohler A."/>
            <person name="Kuo A."/>
            <person name="Nagy L.G."/>
            <person name="Floudas D."/>
            <person name="Copeland A."/>
            <person name="Barry K.W."/>
            <person name="Cichocki N."/>
            <person name="Veneault-Fourrey C."/>
            <person name="LaButti K."/>
            <person name="Lindquist E.A."/>
            <person name="Lipzen A."/>
            <person name="Lundell T."/>
            <person name="Morin E."/>
            <person name="Murat C."/>
            <person name="Riley R."/>
            <person name="Ohm R."/>
            <person name="Sun H."/>
            <person name="Tunlid A."/>
            <person name="Henrissat B."/>
            <person name="Grigoriev I.V."/>
            <person name="Hibbett D.S."/>
            <person name="Martin F."/>
        </authorList>
    </citation>
    <scope>NUCLEOTIDE SEQUENCE [LARGE SCALE GENOMIC DNA]</scope>
    <source>
        <strain evidence="3">441</strain>
    </source>
</reference>
<dbReference type="Proteomes" id="UP000054018">
    <property type="component" value="Unassembled WGS sequence"/>
</dbReference>
<proteinExistence type="predicted"/>
<feature type="compositionally biased region" description="Polar residues" evidence="1">
    <location>
        <begin position="8"/>
        <end position="23"/>
    </location>
</feature>
<name>A0A0C9ZKL8_9AGAM</name>
<dbReference type="EMBL" id="KN833701">
    <property type="protein sequence ID" value="KIK26519.1"/>
    <property type="molecule type" value="Genomic_DNA"/>
</dbReference>
<dbReference type="HOGENOM" id="CLU_2559143_0_0_1"/>
<evidence type="ECO:0000256" key="1">
    <source>
        <dbReference type="SAM" id="MobiDB-lite"/>
    </source>
</evidence>
<feature type="region of interest" description="Disordered" evidence="1">
    <location>
        <begin position="1"/>
        <end position="24"/>
    </location>
</feature>
<evidence type="ECO:0000313" key="3">
    <source>
        <dbReference type="Proteomes" id="UP000054018"/>
    </source>
</evidence>
<gene>
    <name evidence="2" type="ORF">PISMIDRAFT_675888</name>
</gene>
<evidence type="ECO:0000313" key="2">
    <source>
        <dbReference type="EMBL" id="KIK26519.1"/>
    </source>
</evidence>
<keyword evidence="3" id="KW-1185">Reference proteome</keyword>